<organism evidence="2 3">
    <name type="scientific">Flavobacterium myungsuense</name>
    <dbReference type="NCBI Taxonomy" id="651823"/>
    <lineage>
        <taxon>Bacteria</taxon>
        <taxon>Pseudomonadati</taxon>
        <taxon>Bacteroidota</taxon>
        <taxon>Flavobacteriia</taxon>
        <taxon>Flavobacteriales</taxon>
        <taxon>Flavobacteriaceae</taxon>
        <taxon>Flavobacterium</taxon>
    </lineage>
</organism>
<dbReference type="Proteomes" id="UP001597051">
    <property type="component" value="Unassembled WGS sequence"/>
</dbReference>
<proteinExistence type="predicted"/>
<feature type="signal peptide" evidence="1">
    <location>
        <begin position="1"/>
        <end position="20"/>
    </location>
</feature>
<evidence type="ECO:0000256" key="1">
    <source>
        <dbReference type="SAM" id="SignalP"/>
    </source>
</evidence>
<keyword evidence="1" id="KW-0732">Signal</keyword>
<comment type="caution">
    <text evidence="2">The sequence shown here is derived from an EMBL/GenBank/DDBJ whole genome shotgun (WGS) entry which is preliminary data.</text>
</comment>
<feature type="chain" id="PRO_5046754248" evidence="1">
    <location>
        <begin position="21"/>
        <end position="151"/>
    </location>
</feature>
<protein>
    <submittedName>
        <fullName evidence="2">Sensor of ECF-type sigma factor</fullName>
    </submittedName>
</protein>
<accession>A0ABW3J370</accession>
<name>A0ABW3J370_9FLAO</name>
<evidence type="ECO:0000313" key="2">
    <source>
        <dbReference type="EMBL" id="MFD0984539.1"/>
    </source>
</evidence>
<dbReference type="RefSeq" id="WP_379756132.1">
    <property type="nucleotide sequence ID" value="NZ_JBHSYB010000024.1"/>
</dbReference>
<gene>
    <name evidence="2" type="ORF">ACFQ0S_08650</name>
</gene>
<evidence type="ECO:0000313" key="3">
    <source>
        <dbReference type="Proteomes" id="UP001597051"/>
    </source>
</evidence>
<keyword evidence="3" id="KW-1185">Reference proteome</keyword>
<sequence length="151" mass="18309">MKTKNLLYLFFILFTVNSFAQPRFKEKREKIKALKVAYITDELKLNSDEATRFWPIYNAFEDKQRELKHEKMRSYMDRFDGGEVEKMNEKEALNFLNQMENTEEELFQLRKKFIVNLKGILSPIKIIKLRKAEEGFNRKLLQQYREKNNTK</sequence>
<reference evidence="3" key="1">
    <citation type="journal article" date="2019" name="Int. J. Syst. Evol. Microbiol.">
        <title>The Global Catalogue of Microorganisms (GCM) 10K type strain sequencing project: providing services to taxonomists for standard genome sequencing and annotation.</title>
        <authorList>
            <consortium name="The Broad Institute Genomics Platform"/>
            <consortium name="The Broad Institute Genome Sequencing Center for Infectious Disease"/>
            <person name="Wu L."/>
            <person name="Ma J."/>
        </authorList>
    </citation>
    <scope>NUCLEOTIDE SEQUENCE [LARGE SCALE GENOMIC DNA]</scope>
    <source>
        <strain evidence="3">CECT 7649</strain>
    </source>
</reference>
<dbReference type="EMBL" id="JBHTIZ010000023">
    <property type="protein sequence ID" value="MFD0984539.1"/>
    <property type="molecule type" value="Genomic_DNA"/>
</dbReference>